<comment type="caution">
    <text evidence="1">The sequence shown here is derived from an EMBL/GenBank/DDBJ whole genome shotgun (WGS) entry which is preliminary data.</text>
</comment>
<organism evidence="1 2">
    <name type="scientific">Cannabis sativa</name>
    <name type="common">Hemp</name>
    <name type="synonym">Marijuana</name>
    <dbReference type="NCBI Taxonomy" id="3483"/>
    <lineage>
        <taxon>Eukaryota</taxon>
        <taxon>Viridiplantae</taxon>
        <taxon>Streptophyta</taxon>
        <taxon>Embryophyta</taxon>
        <taxon>Tracheophyta</taxon>
        <taxon>Spermatophyta</taxon>
        <taxon>Magnoliopsida</taxon>
        <taxon>eudicotyledons</taxon>
        <taxon>Gunneridae</taxon>
        <taxon>Pentapetalae</taxon>
        <taxon>rosids</taxon>
        <taxon>fabids</taxon>
        <taxon>Rosales</taxon>
        <taxon>Cannabaceae</taxon>
        <taxon>Cannabis</taxon>
    </lineage>
</organism>
<dbReference type="InterPro" id="IPR053098">
    <property type="entry name" value="Petuviruses_polyprotein"/>
</dbReference>
<evidence type="ECO:0000313" key="2">
    <source>
        <dbReference type="Proteomes" id="UP000525078"/>
    </source>
</evidence>
<evidence type="ECO:0000313" key="1">
    <source>
        <dbReference type="EMBL" id="KAF4376915.1"/>
    </source>
</evidence>
<dbReference type="Proteomes" id="UP000525078">
    <property type="component" value="Unassembled WGS sequence"/>
</dbReference>
<proteinExistence type="predicted"/>
<dbReference type="AlphaFoldDB" id="A0A7J6G1Q7"/>
<protein>
    <submittedName>
        <fullName evidence="1">Uncharacterized protein</fullName>
    </submittedName>
</protein>
<dbReference type="EMBL" id="JAATIP010000083">
    <property type="protein sequence ID" value="KAF4376915.1"/>
    <property type="molecule type" value="Genomic_DNA"/>
</dbReference>
<reference evidence="1 2" key="1">
    <citation type="journal article" date="2020" name="bioRxiv">
        <title>Sequence and annotation of 42 cannabis genomes reveals extensive copy number variation in cannabinoid synthesis and pathogen resistance genes.</title>
        <authorList>
            <person name="Mckernan K.J."/>
            <person name="Helbert Y."/>
            <person name="Kane L.T."/>
            <person name="Ebling H."/>
            <person name="Zhang L."/>
            <person name="Liu B."/>
            <person name="Eaton Z."/>
            <person name="Mclaughlin S."/>
            <person name="Kingan S."/>
            <person name="Baybayan P."/>
            <person name="Concepcion G."/>
            <person name="Jordan M."/>
            <person name="Riva A."/>
            <person name="Barbazuk W."/>
            <person name="Harkins T."/>
        </authorList>
    </citation>
    <scope>NUCLEOTIDE SEQUENCE [LARGE SCALE GENOMIC DNA]</scope>
    <source>
        <strain evidence="2">cv. Jamaican Lion 4</strain>
        <tissue evidence="1">Leaf</tissue>
    </source>
</reference>
<dbReference type="InterPro" id="IPR028919">
    <property type="entry name" value="Viral_movement"/>
</dbReference>
<dbReference type="PANTHER" id="PTHR48435:SF1">
    <property type="entry name" value="POLYPROTEIN"/>
    <property type="match status" value="1"/>
</dbReference>
<gene>
    <name evidence="1" type="ORF">F8388_022631</name>
</gene>
<dbReference type="Pfam" id="PF01107">
    <property type="entry name" value="MP"/>
    <property type="match status" value="1"/>
</dbReference>
<accession>A0A7J6G1Q7</accession>
<dbReference type="PANTHER" id="PTHR48435">
    <property type="entry name" value="POLYPROTEIN"/>
    <property type="match status" value="1"/>
</dbReference>
<sequence length="141" mass="15871">MDESLLFTMANFEESSSSLNTLLFAPLALTPLPPCQLAPTPEVQFVTLEIPPELPPQWMAQGYTYIHFGAIRLALNYHGRKDLPVSVHIGLLDIRMRKYHHASIATIETTLNVGTMVVTLFPDFNMSLRDNRLTDAFKVEV</sequence>
<name>A0A7J6G1Q7_CANSA</name>